<reference evidence="2" key="1">
    <citation type="journal article" date="2014" name="Sci. Data">
        <title>Genomes of diverse isolates of the marine cyanobacterium Prochlorococcus.</title>
        <authorList>
            <person name="Biller S."/>
            <person name="Berube P."/>
            <person name="Thompson J."/>
            <person name="Kelly L."/>
            <person name="Roggensack S."/>
            <person name="Awad L."/>
            <person name="Roache-Johnson K."/>
            <person name="Ding H."/>
            <person name="Giovannoni S.J."/>
            <person name="Moore L.R."/>
            <person name="Chisholm S.W."/>
        </authorList>
    </citation>
    <scope>NUCLEOTIDE SEQUENCE [LARGE SCALE GENOMIC DNA]</scope>
    <source>
        <strain evidence="2">MIT 9302</strain>
    </source>
</reference>
<comment type="caution">
    <text evidence="1">The sequence shown here is derived from an EMBL/GenBank/DDBJ whole genome shotgun (WGS) entry which is preliminary data.</text>
</comment>
<dbReference type="AlphaFoldDB" id="A0A0A2A7P0"/>
<evidence type="ECO:0000313" key="1">
    <source>
        <dbReference type="EMBL" id="KGF96866.1"/>
    </source>
</evidence>
<accession>A0A0A2A7P0</accession>
<proteinExistence type="predicted"/>
<gene>
    <name evidence="1" type="ORF">EU96_1503</name>
</gene>
<dbReference type="STRING" id="74545.EU96_1503"/>
<organism evidence="1 2">
    <name type="scientific">Prochlorococcus marinus str. MIT 9302</name>
    <dbReference type="NCBI Taxonomy" id="74545"/>
    <lineage>
        <taxon>Bacteria</taxon>
        <taxon>Bacillati</taxon>
        <taxon>Cyanobacteriota</taxon>
        <taxon>Cyanophyceae</taxon>
        <taxon>Synechococcales</taxon>
        <taxon>Prochlorococcaceae</taxon>
        <taxon>Prochlorococcus</taxon>
    </lineage>
</organism>
<dbReference type="Proteomes" id="UP000030445">
    <property type="component" value="Unassembled WGS sequence"/>
</dbReference>
<dbReference type="EMBL" id="JNAM01000011">
    <property type="protein sequence ID" value="KGF96866.1"/>
    <property type="molecule type" value="Genomic_DNA"/>
</dbReference>
<sequence length="41" mass="5003">MLFKNVVETKIEGIRKNFKILKFKANFFVFFNIEGNFFRLN</sequence>
<protein>
    <submittedName>
        <fullName evidence="1">Uncharacterized protein</fullName>
    </submittedName>
</protein>
<name>A0A0A2A7P0_PROMR</name>
<evidence type="ECO:0000313" key="2">
    <source>
        <dbReference type="Proteomes" id="UP000030445"/>
    </source>
</evidence>